<protein>
    <submittedName>
        <fullName evidence="2">Uncharacterized protein</fullName>
    </submittedName>
</protein>
<feature type="transmembrane region" description="Helical" evidence="1">
    <location>
        <begin position="122"/>
        <end position="144"/>
    </location>
</feature>
<evidence type="ECO:0000313" key="2">
    <source>
        <dbReference type="EMBL" id="GMH71850.1"/>
    </source>
</evidence>
<evidence type="ECO:0000313" key="3">
    <source>
        <dbReference type="Proteomes" id="UP001165085"/>
    </source>
</evidence>
<reference evidence="3" key="1">
    <citation type="journal article" date="2023" name="Commun. Biol.">
        <title>Genome analysis of Parmales, the sister group of diatoms, reveals the evolutionary specialization of diatoms from phago-mixotrophs to photoautotrophs.</title>
        <authorList>
            <person name="Ban H."/>
            <person name="Sato S."/>
            <person name="Yoshikawa S."/>
            <person name="Yamada K."/>
            <person name="Nakamura Y."/>
            <person name="Ichinomiya M."/>
            <person name="Sato N."/>
            <person name="Blanc-Mathieu R."/>
            <person name="Endo H."/>
            <person name="Kuwata A."/>
            <person name="Ogata H."/>
        </authorList>
    </citation>
    <scope>NUCLEOTIDE SEQUENCE [LARGE SCALE GENOMIC DNA]</scope>
    <source>
        <strain evidence="3">NIES 3701</strain>
    </source>
</reference>
<proteinExistence type="predicted"/>
<gene>
    <name evidence="2" type="ORF">TrST_g1471</name>
</gene>
<dbReference type="Proteomes" id="UP001165085">
    <property type="component" value="Unassembled WGS sequence"/>
</dbReference>
<feature type="transmembrane region" description="Helical" evidence="1">
    <location>
        <begin position="344"/>
        <end position="363"/>
    </location>
</feature>
<dbReference type="OrthoDB" id="202632at2759"/>
<feature type="transmembrane region" description="Helical" evidence="1">
    <location>
        <begin position="216"/>
        <end position="235"/>
    </location>
</feature>
<feature type="transmembrane region" description="Helical" evidence="1">
    <location>
        <begin position="369"/>
        <end position="395"/>
    </location>
</feature>
<feature type="transmembrane region" description="Helical" evidence="1">
    <location>
        <begin position="291"/>
        <end position="311"/>
    </location>
</feature>
<feature type="transmembrane region" description="Helical" evidence="1">
    <location>
        <begin position="69"/>
        <end position="90"/>
    </location>
</feature>
<keyword evidence="1" id="KW-1133">Transmembrane helix</keyword>
<name>A0A9W7AL24_9STRA</name>
<evidence type="ECO:0000256" key="1">
    <source>
        <dbReference type="SAM" id="Phobius"/>
    </source>
</evidence>
<comment type="caution">
    <text evidence="2">The sequence shown here is derived from an EMBL/GenBank/DDBJ whole genome shotgun (WGS) entry which is preliminary data.</text>
</comment>
<accession>A0A9W7AL24</accession>
<organism evidence="2 3">
    <name type="scientific">Triparma strigata</name>
    <dbReference type="NCBI Taxonomy" id="1606541"/>
    <lineage>
        <taxon>Eukaryota</taxon>
        <taxon>Sar</taxon>
        <taxon>Stramenopiles</taxon>
        <taxon>Ochrophyta</taxon>
        <taxon>Bolidophyceae</taxon>
        <taxon>Parmales</taxon>
        <taxon>Triparmaceae</taxon>
        <taxon>Triparma</taxon>
    </lineage>
</organism>
<sequence length="435" mass="48049">MWWFTKVVQASVRSEWRKDLNLSIEKIARMRDFSIQCGVQGVLTLVTGVCGIFLFSMMGADNTDGRIEAVGYTGLASIIAVLISEIYSSLKAQERRSRESESGQIEEERVTLSEEPVEEVSWVFVGVSFLFTLTFTELCVFYAVALEVKYWFIACLILPIAALSWVMAFFYKPKRTDAGYLRFLYFHFLTFVVVGLVSFAVGSFRLGNSVQTSSGLFALFLIPLWCLGFWLGLKLRASAAKLPPQELSAFLCQTVLVKGTGVIGPMVFFTFETVSCLTSRNMIGESQCRNTSTAAMFLSFYLALLTILSIINKVVPEGVQREMAVEISSIASLKGLKWWQRLQGGLITITAIISLNLLSILGVEGDENSMVGIVGATGLLSIGFALLINATMLILTKKEQGNLADTIHENAFRSKRTFSSAVNDVEDDALVMTVL</sequence>
<dbReference type="EMBL" id="BRXY01000152">
    <property type="protein sequence ID" value="GMH71850.1"/>
    <property type="molecule type" value="Genomic_DNA"/>
</dbReference>
<keyword evidence="3" id="KW-1185">Reference proteome</keyword>
<feature type="transmembrane region" description="Helical" evidence="1">
    <location>
        <begin position="247"/>
        <end position="271"/>
    </location>
</feature>
<keyword evidence="1" id="KW-0472">Membrane</keyword>
<feature type="transmembrane region" description="Helical" evidence="1">
    <location>
        <begin position="183"/>
        <end position="204"/>
    </location>
</feature>
<dbReference type="AlphaFoldDB" id="A0A9W7AL24"/>
<feature type="transmembrane region" description="Helical" evidence="1">
    <location>
        <begin position="150"/>
        <end position="171"/>
    </location>
</feature>
<feature type="transmembrane region" description="Helical" evidence="1">
    <location>
        <begin position="33"/>
        <end position="57"/>
    </location>
</feature>
<keyword evidence="1" id="KW-0812">Transmembrane</keyword>